<reference evidence="1" key="1">
    <citation type="submission" date="2021-01" db="EMBL/GenBank/DDBJ databases">
        <title>Whole genome shotgun sequence of Actinoplanes tereljensis NBRC 105297.</title>
        <authorList>
            <person name="Komaki H."/>
            <person name="Tamura T."/>
        </authorList>
    </citation>
    <scope>NUCLEOTIDE SEQUENCE</scope>
    <source>
        <strain evidence="1">NBRC 105297</strain>
    </source>
</reference>
<keyword evidence="2" id="KW-1185">Reference proteome</keyword>
<proteinExistence type="predicted"/>
<comment type="caution">
    <text evidence="1">The sequence shown here is derived from an EMBL/GenBank/DDBJ whole genome shotgun (WGS) entry which is preliminary data.</text>
</comment>
<evidence type="ECO:0000313" key="1">
    <source>
        <dbReference type="EMBL" id="GIF20787.1"/>
    </source>
</evidence>
<gene>
    <name evidence="1" type="ORF">Ate02nite_35170</name>
</gene>
<dbReference type="AlphaFoldDB" id="A0A919NNG6"/>
<dbReference type="Proteomes" id="UP000623608">
    <property type="component" value="Unassembled WGS sequence"/>
</dbReference>
<sequence length="146" mass="16003">MWITRARLQRPQPYDVARARLTSLAENSGASISFETNGDVVVSTRQMSDDAAGAVRAGLSEIEGFLATTRLDLRVVSISTQQVGADEPAPDLVGIAEIAQLMDVSRPRVHQIARRSAFPRPLAALRMGPVFARRAIKEYIDFERPA</sequence>
<accession>A0A919NNG6</accession>
<name>A0A919NNG6_9ACTN</name>
<evidence type="ECO:0000313" key="2">
    <source>
        <dbReference type="Proteomes" id="UP000623608"/>
    </source>
</evidence>
<protein>
    <submittedName>
        <fullName evidence="1">Uncharacterized protein</fullName>
    </submittedName>
</protein>
<dbReference type="EMBL" id="BOMY01000022">
    <property type="protein sequence ID" value="GIF20787.1"/>
    <property type="molecule type" value="Genomic_DNA"/>
</dbReference>
<organism evidence="1 2">
    <name type="scientific">Paractinoplanes tereljensis</name>
    <dbReference type="NCBI Taxonomy" id="571912"/>
    <lineage>
        <taxon>Bacteria</taxon>
        <taxon>Bacillati</taxon>
        <taxon>Actinomycetota</taxon>
        <taxon>Actinomycetes</taxon>
        <taxon>Micromonosporales</taxon>
        <taxon>Micromonosporaceae</taxon>
        <taxon>Paractinoplanes</taxon>
    </lineage>
</organism>
<dbReference type="RefSeq" id="WP_203806690.1">
    <property type="nucleotide sequence ID" value="NZ_BOMY01000022.1"/>
</dbReference>